<dbReference type="Pfam" id="PF02113">
    <property type="entry name" value="Peptidase_S13"/>
    <property type="match status" value="1"/>
</dbReference>
<dbReference type="InterPro" id="IPR000667">
    <property type="entry name" value="Peptidase_S13"/>
</dbReference>
<reference evidence="4" key="1">
    <citation type="submission" date="2020-11" db="EMBL/GenBank/DDBJ databases">
        <title>Genome seq and assembly of Planobacterium sp.</title>
        <authorList>
            <person name="Chhetri G."/>
        </authorList>
    </citation>
    <scope>NUCLEOTIDE SEQUENCE</scope>
    <source>
        <strain evidence="4">GCR5</strain>
    </source>
</reference>
<evidence type="ECO:0000313" key="4">
    <source>
        <dbReference type="EMBL" id="MBF5026284.1"/>
    </source>
</evidence>
<dbReference type="RefSeq" id="WP_194738217.1">
    <property type="nucleotide sequence ID" value="NZ_JADKYY010000001.1"/>
</dbReference>
<comment type="caution">
    <text evidence="4">The sequence shown here is derived from an EMBL/GenBank/DDBJ whole genome shotgun (WGS) entry which is preliminary data.</text>
</comment>
<evidence type="ECO:0000256" key="2">
    <source>
        <dbReference type="ARBA" id="ARBA00022801"/>
    </source>
</evidence>
<dbReference type="InterPro" id="IPR012338">
    <property type="entry name" value="Beta-lactam/transpept-like"/>
</dbReference>
<dbReference type="Gene3D" id="3.50.80.20">
    <property type="entry name" value="D-Ala-D-Ala carboxypeptidase C, peptidase S13"/>
    <property type="match status" value="1"/>
</dbReference>
<dbReference type="PANTHER" id="PTHR30023">
    <property type="entry name" value="D-ALANYL-D-ALANINE CARBOXYPEPTIDASE"/>
    <property type="match status" value="1"/>
</dbReference>
<name>A0A930YTX3_9FLAO</name>
<gene>
    <name evidence="4" type="primary">dacB</name>
    <name evidence="4" type="ORF">IC612_00545</name>
</gene>
<keyword evidence="5" id="KW-1185">Reference proteome</keyword>
<feature type="signal peptide" evidence="3">
    <location>
        <begin position="1"/>
        <end position="17"/>
    </location>
</feature>
<comment type="similarity">
    <text evidence="1">Belongs to the peptidase S13 family.</text>
</comment>
<sequence>MKVLFLVCSIVFSVANAQHVKQDLQNRINEVMSKPGAKSASIGMYVEDHLGNTVFALNEQQGFTTASTQKLLTAAAALDMLGADFTWMTTASYTGSIEGGILHGNIILRSNGDPTLGSWRYPGFKPDEVMNSLSQALKNKGITSIDGQLYVDDSAFDFQTVPGGWPWNDMGNYYGAGVWGLNWRENQFDAFFDKGVLTGTNVHLPDLKWVNNLKVGGNSDQSIIYTAPHSNVALINGTLPNRKITVSGAMPNPPITFASELIASLNSQGIKIKKGAHSFSQNLATGDSFSKEPENVIWEWKSPPLREVVYFFLSKSVNLYGETLVKTIGKERTGEGSFERGVKTIKDFWSKKSISSSELNFIDGSGLSPQNYVSPRAQVKVLQYALKQPWSSDFTKGFPTQNGMKMKSGTLGNVKSFAGYHTSKSGQKYTFSIILNNYQAPDLSASLFKVLDGLK</sequence>
<evidence type="ECO:0000313" key="5">
    <source>
        <dbReference type="Proteomes" id="UP000694480"/>
    </source>
</evidence>
<dbReference type="Gene3D" id="3.40.710.10">
    <property type="entry name" value="DD-peptidase/beta-lactamase superfamily"/>
    <property type="match status" value="2"/>
</dbReference>
<keyword evidence="4" id="KW-0121">Carboxypeptidase</keyword>
<organism evidence="4 5">
    <name type="scientific">Planobacterium oryzisoli</name>
    <dbReference type="NCBI Taxonomy" id="2771435"/>
    <lineage>
        <taxon>Bacteria</taxon>
        <taxon>Pseudomonadati</taxon>
        <taxon>Bacteroidota</taxon>
        <taxon>Flavobacteriia</taxon>
        <taxon>Flavobacteriales</taxon>
        <taxon>Weeksellaceae</taxon>
        <taxon>Chryseobacterium group</taxon>
        <taxon>Chryseobacterium</taxon>
    </lineage>
</organism>
<protein>
    <submittedName>
        <fullName evidence="4">D-alanyl-D-alanine carboxypeptidase/D-alanyl-D-alanine-endopeptidase</fullName>
        <ecNumber evidence="4">3.4.16.4</ecNumber>
    </submittedName>
</protein>
<keyword evidence="3" id="KW-0732">Signal</keyword>
<dbReference type="EMBL" id="JADKYY010000001">
    <property type="protein sequence ID" value="MBF5026284.1"/>
    <property type="molecule type" value="Genomic_DNA"/>
</dbReference>
<dbReference type="GO" id="GO:0009002">
    <property type="term" value="F:serine-type D-Ala-D-Ala carboxypeptidase activity"/>
    <property type="evidence" value="ECO:0007669"/>
    <property type="project" value="UniProtKB-EC"/>
</dbReference>
<dbReference type="SUPFAM" id="SSF56601">
    <property type="entry name" value="beta-lactamase/transpeptidase-like"/>
    <property type="match status" value="1"/>
</dbReference>
<evidence type="ECO:0000256" key="3">
    <source>
        <dbReference type="SAM" id="SignalP"/>
    </source>
</evidence>
<dbReference type="GO" id="GO:0000270">
    <property type="term" value="P:peptidoglycan metabolic process"/>
    <property type="evidence" value="ECO:0007669"/>
    <property type="project" value="TreeGrafter"/>
</dbReference>
<feature type="chain" id="PRO_5037288671" evidence="3">
    <location>
        <begin position="18"/>
        <end position="455"/>
    </location>
</feature>
<accession>A0A930YTX3</accession>
<evidence type="ECO:0000256" key="1">
    <source>
        <dbReference type="ARBA" id="ARBA00006096"/>
    </source>
</evidence>
<dbReference type="Proteomes" id="UP000694480">
    <property type="component" value="Unassembled WGS sequence"/>
</dbReference>
<dbReference type="PRINTS" id="PR00922">
    <property type="entry name" value="DADACBPTASE3"/>
</dbReference>
<dbReference type="PANTHER" id="PTHR30023:SF0">
    <property type="entry name" value="PENICILLIN-SENSITIVE CARBOXYPEPTIDASE A"/>
    <property type="match status" value="1"/>
</dbReference>
<proteinExistence type="inferred from homology"/>
<dbReference type="NCBIfam" id="TIGR00666">
    <property type="entry name" value="PBP4"/>
    <property type="match status" value="1"/>
</dbReference>
<dbReference type="GO" id="GO:0006508">
    <property type="term" value="P:proteolysis"/>
    <property type="evidence" value="ECO:0007669"/>
    <property type="project" value="InterPro"/>
</dbReference>
<dbReference type="EC" id="3.4.16.4" evidence="4"/>
<keyword evidence="2 4" id="KW-0378">Hydrolase</keyword>
<dbReference type="AlphaFoldDB" id="A0A930YTX3"/>
<keyword evidence="4" id="KW-0645">Protease</keyword>